<dbReference type="Gene3D" id="3.40.50.300">
    <property type="entry name" value="P-loop containing nucleotide triphosphate hydrolases"/>
    <property type="match status" value="1"/>
</dbReference>
<dbReference type="PANTHER" id="PTHR43499:SF1">
    <property type="entry name" value="ABC TRANSPORTER I FAMILY MEMBER 1"/>
    <property type="match status" value="1"/>
</dbReference>
<dbReference type="InterPro" id="IPR003593">
    <property type="entry name" value="AAA+_ATPase"/>
</dbReference>
<keyword evidence="2" id="KW-0547">Nucleotide-binding</keyword>
<dbReference type="EMBL" id="JBHTBR010000005">
    <property type="protein sequence ID" value="MFC7292205.1"/>
    <property type="molecule type" value="Genomic_DNA"/>
</dbReference>
<evidence type="ECO:0000313" key="8">
    <source>
        <dbReference type="EMBL" id="MFC7292205.1"/>
    </source>
</evidence>
<sequence length="225" mass="24515">MENLLIVRNVGATRGYRTLFKDISFEAKAGEILELRGENGSGKSTLLRILAGLTRPDAGSIAYHADGSGSHSSSFYPVHFLGHQDGIKAQESVEDQMKFWASFFGEGKGKIQPALERVGLWKRRDVPGRGLSAGQRRRLSLARLLITYRPVWLLDEPFAALDTKGQELVKELIANHNDEGGVVIAAMHGAAIPNARALEILSPRKAKNSKPTIEDISSLEIGSSV</sequence>
<name>A0ABW2IMT8_9PROT</name>
<dbReference type="RefSeq" id="WP_382167445.1">
    <property type="nucleotide sequence ID" value="NZ_JBHTBR010000005.1"/>
</dbReference>
<protein>
    <submittedName>
        <fullName evidence="8">Heme ABC exporter ATP-binding protein CcmA</fullName>
    </submittedName>
</protein>
<evidence type="ECO:0000256" key="1">
    <source>
        <dbReference type="ARBA" id="ARBA00022448"/>
    </source>
</evidence>
<dbReference type="InterPro" id="IPR005895">
    <property type="entry name" value="ABC_transptr_haem_export_CcmA"/>
</dbReference>
<keyword evidence="1" id="KW-0813">Transport</keyword>
<evidence type="ECO:0000256" key="4">
    <source>
        <dbReference type="ARBA" id="ARBA00022840"/>
    </source>
</evidence>
<proteinExistence type="predicted"/>
<dbReference type="PANTHER" id="PTHR43499">
    <property type="entry name" value="ABC TRANSPORTER I FAMILY MEMBER 1"/>
    <property type="match status" value="1"/>
</dbReference>
<evidence type="ECO:0000256" key="3">
    <source>
        <dbReference type="ARBA" id="ARBA00022748"/>
    </source>
</evidence>
<reference evidence="9" key="1">
    <citation type="journal article" date="2019" name="Int. J. Syst. Evol. Microbiol.">
        <title>The Global Catalogue of Microorganisms (GCM) 10K type strain sequencing project: providing services to taxonomists for standard genome sequencing and annotation.</title>
        <authorList>
            <consortium name="The Broad Institute Genomics Platform"/>
            <consortium name="The Broad Institute Genome Sequencing Center for Infectious Disease"/>
            <person name="Wu L."/>
            <person name="Ma J."/>
        </authorList>
    </citation>
    <scope>NUCLEOTIDE SEQUENCE [LARGE SCALE GENOMIC DNA]</scope>
    <source>
        <strain evidence="9">CCUG 51308</strain>
    </source>
</reference>
<dbReference type="InterPro" id="IPR017871">
    <property type="entry name" value="ABC_transporter-like_CS"/>
</dbReference>
<dbReference type="InterPro" id="IPR027417">
    <property type="entry name" value="P-loop_NTPase"/>
</dbReference>
<keyword evidence="9" id="KW-1185">Reference proteome</keyword>
<evidence type="ECO:0000256" key="5">
    <source>
        <dbReference type="ARBA" id="ARBA00022967"/>
    </source>
</evidence>
<evidence type="ECO:0000259" key="7">
    <source>
        <dbReference type="PROSITE" id="PS50893"/>
    </source>
</evidence>
<gene>
    <name evidence="8" type="primary">ccmA</name>
    <name evidence="8" type="ORF">ACFQS8_11300</name>
</gene>
<dbReference type="Pfam" id="PF00005">
    <property type="entry name" value="ABC_tran"/>
    <property type="match status" value="1"/>
</dbReference>
<dbReference type="GO" id="GO:0005524">
    <property type="term" value="F:ATP binding"/>
    <property type="evidence" value="ECO:0007669"/>
    <property type="project" value="UniProtKB-KW"/>
</dbReference>
<evidence type="ECO:0000256" key="2">
    <source>
        <dbReference type="ARBA" id="ARBA00022741"/>
    </source>
</evidence>
<keyword evidence="5" id="KW-1278">Translocase</keyword>
<dbReference type="NCBIfam" id="TIGR01189">
    <property type="entry name" value="ccmA"/>
    <property type="match status" value="1"/>
</dbReference>
<dbReference type="PROSITE" id="PS50893">
    <property type="entry name" value="ABC_TRANSPORTER_2"/>
    <property type="match status" value="1"/>
</dbReference>
<keyword evidence="6" id="KW-0472">Membrane</keyword>
<dbReference type="InterPro" id="IPR003439">
    <property type="entry name" value="ABC_transporter-like_ATP-bd"/>
</dbReference>
<dbReference type="Proteomes" id="UP001596492">
    <property type="component" value="Unassembled WGS sequence"/>
</dbReference>
<accession>A0ABW2IMT8</accession>
<comment type="caution">
    <text evidence="8">The sequence shown here is derived from an EMBL/GenBank/DDBJ whole genome shotgun (WGS) entry which is preliminary data.</text>
</comment>
<dbReference type="SMART" id="SM00382">
    <property type="entry name" value="AAA"/>
    <property type="match status" value="1"/>
</dbReference>
<keyword evidence="3" id="KW-0201">Cytochrome c-type biogenesis</keyword>
<evidence type="ECO:0000313" key="9">
    <source>
        <dbReference type="Proteomes" id="UP001596492"/>
    </source>
</evidence>
<keyword evidence="4 8" id="KW-0067">ATP-binding</keyword>
<feature type="domain" description="ABC transporter" evidence="7">
    <location>
        <begin position="5"/>
        <end position="225"/>
    </location>
</feature>
<dbReference type="SUPFAM" id="SSF52540">
    <property type="entry name" value="P-loop containing nucleoside triphosphate hydrolases"/>
    <property type="match status" value="1"/>
</dbReference>
<dbReference type="PROSITE" id="PS00211">
    <property type="entry name" value="ABC_TRANSPORTER_1"/>
    <property type="match status" value="1"/>
</dbReference>
<organism evidence="8 9">
    <name type="scientific">Hirschia litorea</name>
    <dbReference type="NCBI Taxonomy" id="1199156"/>
    <lineage>
        <taxon>Bacteria</taxon>
        <taxon>Pseudomonadati</taxon>
        <taxon>Pseudomonadota</taxon>
        <taxon>Alphaproteobacteria</taxon>
        <taxon>Hyphomonadales</taxon>
        <taxon>Hyphomonadaceae</taxon>
        <taxon>Hirschia</taxon>
    </lineage>
</organism>
<evidence type="ECO:0000256" key="6">
    <source>
        <dbReference type="ARBA" id="ARBA00023136"/>
    </source>
</evidence>